<dbReference type="InterPro" id="IPR013762">
    <property type="entry name" value="Integrase-like_cat_sf"/>
</dbReference>
<dbReference type="PROSITE" id="PS51900">
    <property type="entry name" value="CB"/>
    <property type="match status" value="1"/>
</dbReference>
<feature type="domain" description="Core-binding (CB)" evidence="6">
    <location>
        <begin position="83"/>
        <end position="164"/>
    </location>
</feature>
<name>A0A1T2XK07_9BACL</name>
<dbReference type="CDD" id="cd01189">
    <property type="entry name" value="INT_ICEBs1_C_like"/>
    <property type="match status" value="1"/>
</dbReference>
<proteinExistence type="predicted"/>
<dbReference type="STRING" id="1324314.BVG16_05555"/>
<evidence type="ECO:0000259" key="5">
    <source>
        <dbReference type="PROSITE" id="PS51898"/>
    </source>
</evidence>
<dbReference type="AlphaFoldDB" id="A0A1T2XK07"/>
<evidence type="ECO:0000259" key="6">
    <source>
        <dbReference type="PROSITE" id="PS51900"/>
    </source>
</evidence>
<comment type="caution">
    <text evidence="7">The sequence shown here is derived from an EMBL/GenBank/DDBJ whole genome shotgun (WGS) entry which is preliminary data.</text>
</comment>
<dbReference type="InterPro" id="IPR044068">
    <property type="entry name" value="CB"/>
</dbReference>
<dbReference type="GO" id="GO:0006310">
    <property type="term" value="P:DNA recombination"/>
    <property type="evidence" value="ECO:0007669"/>
    <property type="project" value="UniProtKB-KW"/>
</dbReference>
<protein>
    <recommendedName>
        <fullName evidence="9">Site-specific integrase</fullName>
    </recommendedName>
</protein>
<dbReference type="PANTHER" id="PTHR30349:SF91">
    <property type="entry name" value="INTA PROTEIN"/>
    <property type="match status" value="1"/>
</dbReference>
<dbReference type="InterPro" id="IPR002104">
    <property type="entry name" value="Integrase_catalytic"/>
</dbReference>
<dbReference type="EMBL" id="MSZX01000002">
    <property type="protein sequence ID" value="OPA80209.1"/>
    <property type="molecule type" value="Genomic_DNA"/>
</dbReference>
<evidence type="ECO:0000256" key="1">
    <source>
        <dbReference type="ARBA" id="ARBA00022908"/>
    </source>
</evidence>
<dbReference type="Proteomes" id="UP000190188">
    <property type="component" value="Unassembled WGS sequence"/>
</dbReference>
<dbReference type="Gene3D" id="1.10.443.10">
    <property type="entry name" value="Intergrase catalytic core"/>
    <property type="match status" value="1"/>
</dbReference>
<gene>
    <name evidence="7" type="ORF">BVG16_05555</name>
</gene>
<evidence type="ECO:0008006" key="9">
    <source>
        <dbReference type="Google" id="ProtNLM"/>
    </source>
</evidence>
<keyword evidence="3" id="KW-0233">DNA recombination</keyword>
<evidence type="ECO:0000256" key="3">
    <source>
        <dbReference type="ARBA" id="ARBA00023172"/>
    </source>
</evidence>
<dbReference type="InterPro" id="IPR010998">
    <property type="entry name" value="Integrase_recombinase_N"/>
</dbReference>
<dbReference type="InterPro" id="IPR011010">
    <property type="entry name" value="DNA_brk_join_enz"/>
</dbReference>
<evidence type="ECO:0000313" key="7">
    <source>
        <dbReference type="EMBL" id="OPA80209.1"/>
    </source>
</evidence>
<organism evidence="7 8">
    <name type="scientific">Paenibacillus selenitireducens</name>
    <dbReference type="NCBI Taxonomy" id="1324314"/>
    <lineage>
        <taxon>Bacteria</taxon>
        <taxon>Bacillati</taxon>
        <taxon>Bacillota</taxon>
        <taxon>Bacilli</taxon>
        <taxon>Bacillales</taxon>
        <taxon>Paenibacillaceae</taxon>
        <taxon>Paenibacillus</taxon>
    </lineage>
</organism>
<dbReference type="GO" id="GO:0015074">
    <property type="term" value="P:DNA integration"/>
    <property type="evidence" value="ECO:0007669"/>
    <property type="project" value="UniProtKB-KW"/>
</dbReference>
<dbReference type="InterPro" id="IPR004107">
    <property type="entry name" value="Integrase_SAM-like_N"/>
</dbReference>
<dbReference type="GO" id="GO:0003677">
    <property type="term" value="F:DNA binding"/>
    <property type="evidence" value="ECO:0007669"/>
    <property type="project" value="UniProtKB-UniRule"/>
</dbReference>
<keyword evidence="1" id="KW-0229">DNA integration</keyword>
<dbReference type="Pfam" id="PF00589">
    <property type="entry name" value="Phage_integrase"/>
    <property type="match status" value="1"/>
</dbReference>
<accession>A0A1T2XK07</accession>
<dbReference type="PANTHER" id="PTHR30349">
    <property type="entry name" value="PHAGE INTEGRASE-RELATED"/>
    <property type="match status" value="1"/>
</dbReference>
<keyword evidence="2 4" id="KW-0238">DNA-binding</keyword>
<evidence type="ECO:0000313" key="8">
    <source>
        <dbReference type="Proteomes" id="UP000190188"/>
    </source>
</evidence>
<keyword evidence="8" id="KW-1185">Reference proteome</keyword>
<dbReference type="PROSITE" id="PS51898">
    <property type="entry name" value="TYR_RECOMBINASE"/>
    <property type="match status" value="1"/>
</dbReference>
<feature type="domain" description="Tyr recombinase" evidence="5">
    <location>
        <begin position="185"/>
        <end position="376"/>
    </location>
</feature>
<dbReference type="RefSeq" id="WP_078497556.1">
    <property type="nucleotide sequence ID" value="NZ_MSZX01000002.1"/>
</dbReference>
<dbReference type="Pfam" id="PF14657">
    <property type="entry name" value="Arm-DNA-bind_4"/>
    <property type="match status" value="1"/>
</dbReference>
<dbReference type="SUPFAM" id="SSF56349">
    <property type="entry name" value="DNA breaking-rejoining enzymes"/>
    <property type="match status" value="1"/>
</dbReference>
<evidence type="ECO:0000256" key="2">
    <source>
        <dbReference type="ARBA" id="ARBA00023125"/>
    </source>
</evidence>
<dbReference type="InterPro" id="IPR050090">
    <property type="entry name" value="Tyrosine_recombinase_XerCD"/>
</dbReference>
<dbReference type="Pfam" id="PF14659">
    <property type="entry name" value="Phage_int_SAM_3"/>
    <property type="match status" value="1"/>
</dbReference>
<dbReference type="Gene3D" id="1.10.150.130">
    <property type="match status" value="1"/>
</dbReference>
<dbReference type="InterPro" id="IPR028259">
    <property type="entry name" value="AP2-like_int_N"/>
</dbReference>
<reference evidence="7 8" key="1">
    <citation type="submission" date="2017-01" db="EMBL/GenBank/DDBJ databases">
        <title>Genome analysis of Paenibacillus selenitrireducens ES3-24.</title>
        <authorList>
            <person name="Xu D."/>
            <person name="Yao R."/>
            <person name="Zheng S."/>
        </authorList>
    </citation>
    <scope>NUCLEOTIDE SEQUENCE [LARGE SCALE GENOMIC DNA]</scope>
    <source>
        <strain evidence="7 8">ES3-24</strain>
    </source>
</reference>
<evidence type="ECO:0000256" key="4">
    <source>
        <dbReference type="PROSITE-ProRule" id="PRU01248"/>
    </source>
</evidence>
<sequence>MPVYKNRKAKRNPWYIEFEAGKDPATGQRRRYKKRGYGTKKEAELALAKWRYELALMEEGSEQEHKGIDAALHSAKIDANTTMNFRVYANQWLEYRHHLSDNTRELYQSMLRTHLIPSLGTLSLRRITSSDIQQFVQDLHGKGLSDSTIKRIFSLLHAILQAAVKTELVSRNVAAVVEKPTIRRRPFTVWSLDQIKFFLHRLQEEGGRYAIVFALAILTGMRQGEILGLRWQDIDFDERVIRMQQTLTHRGTSFQSGGKTAKSIRVIALTQETIRWLQAHRREQFAQQPHAELVISKPEGGPLTPRVLHRLWQQILHQWQLPRITFHDLRHTHASILLQQGVHPKVVSERLGHSSVHMTLNTYSHLLPHLQHDMVEPLDHLLFSKT</sequence>
<dbReference type="OrthoDB" id="9803188at2"/>